<evidence type="ECO:0000313" key="2">
    <source>
        <dbReference type="Proteomes" id="UP000241715"/>
    </source>
</evidence>
<gene>
    <name evidence="1" type="primary">44</name>
    <name evidence="1" type="ORF">PBI_NILO_44</name>
</gene>
<dbReference type="EMBL" id="MH001447">
    <property type="protein sequence ID" value="AVO21442.1"/>
    <property type="molecule type" value="Genomic_DNA"/>
</dbReference>
<reference evidence="1 2" key="1">
    <citation type="submission" date="2018-02" db="EMBL/GenBank/DDBJ databases">
        <authorList>
            <person name="Jacobs-Sera D."/>
            <person name="Tolvo J."/>
            <person name="Hosage E."/>
            <person name="Erazo J."/>
            <person name="Burch A."/>
            <person name="Garlena R.A."/>
            <person name="Russell D.A."/>
            <person name="Pope W.H."/>
            <person name="Hatfull G.F."/>
        </authorList>
    </citation>
    <scope>NUCLEOTIDE SEQUENCE [LARGE SCALE GENOMIC DNA]</scope>
</reference>
<accession>A0A2P1JQS0</accession>
<evidence type="ECO:0000313" key="1">
    <source>
        <dbReference type="EMBL" id="AVO21442.1"/>
    </source>
</evidence>
<dbReference type="Proteomes" id="UP000241715">
    <property type="component" value="Segment"/>
</dbReference>
<name>A0A2P1JQS0_9CAUD</name>
<organism evidence="1 2">
    <name type="scientific">Mycobacterium phage Nilo</name>
    <dbReference type="NCBI Taxonomy" id="2108129"/>
    <lineage>
        <taxon>Viruses</taxon>
        <taxon>Duplodnaviria</taxon>
        <taxon>Heunggongvirae</taxon>
        <taxon>Uroviricota</taxon>
        <taxon>Caudoviricetes</taxon>
        <taxon>Papyrusvirus</taxon>
        <taxon>Papyrusvirus send513</taxon>
    </lineage>
</organism>
<protein>
    <submittedName>
        <fullName evidence="1">Uncharacterized protein</fullName>
    </submittedName>
</protein>
<sequence>MFSTIDRLKLTATESLALKLIWAWANTLDPHLNRNQRNIAQAKLEGMTVAANAVGYGHTDFQVQLLVHETMQKHPMPERRLTGKNTELAQWEAEAMQALATELDKIK</sequence>
<proteinExistence type="predicted"/>